<protein>
    <submittedName>
        <fullName evidence="4">Uncharacterized protein</fullName>
    </submittedName>
</protein>
<gene>
    <name evidence="4" type="ORF">C0601_01840</name>
</gene>
<evidence type="ECO:0000313" key="4">
    <source>
        <dbReference type="EMBL" id="PLX19435.1"/>
    </source>
</evidence>
<feature type="domain" description="DUF7088" evidence="3">
    <location>
        <begin position="43"/>
        <end position="116"/>
    </location>
</feature>
<evidence type="ECO:0000256" key="1">
    <source>
        <dbReference type="SAM" id="Phobius"/>
    </source>
</evidence>
<accession>A0A2N5ZL51</accession>
<reference evidence="4 5" key="1">
    <citation type="submission" date="2017-11" db="EMBL/GenBank/DDBJ databases">
        <title>Genome-resolved metagenomics identifies genetic mobility, metabolic interactions, and unexpected diversity in perchlorate-reducing communities.</title>
        <authorList>
            <person name="Barnum T.P."/>
            <person name="Figueroa I.A."/>
            <person name="Carlstrom C.I."/>
            <person name="Lucas L.N."/>
            <person name="Engelbrektson A.L."/>
            <person name="Coates J.D."/>
        </authorList>
    </citation>
    <scope>NUCLEOTIDE SEQUENCE [LARGE SCALE GENOMIC DNA]</scope>
    <source>
        <strain evidence="4">BM706</strain>
    </source>
</reference>
<dbReference type="EMBL" id="PKTG01000031">
    <property type="protein sequence ID" value="PLX19435.1"/>
    <property type="molecule type" value="Genomic_DNA"/>
</dbReference>
<dbReference type="AlphaFoldDB" id="A0A2N5ZL51"/>
<dbReference type="Proteomes" id="UP000234857">
    <property type="component" value="Unassembled WGS sequence"/>
</dbReference>
<sequence>MKDIKRNFRINNLITVIMVFAIIVIVNLMSSYYFIHIDVTETSLNSLNDSTIKILNKVKKPLYIQVFFKSNSQGYGFLREHLPEYEIVNRKVKIDFIDPDLSPKKALEYGVSNDMIVLVYGNGADAKREDVYSYSEEKISSAIQKLVINKEPVLYFLQGHGEKKIDTYEPESFSKINDFLKESNYLTKKLLLSETHKVPEDCDVLIIASPKKELLKEELQSIKDYFDNSGKILLLLDTEFEQGVKMKELAYYLGVYVEDGIIFDGGANLNGDPSIPAGKEYKPHYITDNLAQTVFPLVRPLYESKSKPEGDYLVEELIKSDKRKSYIELSKELNDKTLPDKDEDIMRDAAMVVSSKKIAAKKEQAGYKNIDARAVVIGDATFATDNFVDFVANSDLIYNSIEWLTADSNVVAVRDSDVNVKRFITLTNLAKSKILWICVVIIPLLFVLIGILVVYRREKSE</sequence>
<proteinExistence type="predicted"/>
<feature type="transmembrane region" description="Helical" evidence="1">
    <location>
        <begin position="434"/>
        <end position="455"/>
    </location>
</feature>
<dbReference type="InterPro" id="IPR019196">
    <property type="entry name" value="ABC_transp_unknown"/>
</dbReference>
<organism evidence="4 5">
    <name type="scientific">Muiribacterium halophilum</name>
    <dbReference type="NCBI Taxonomy" id="2053465"/>
    <lineage>
        <taxon>Bacteria</taxon>
        <taxon>Candidatus Muiribacteriota</taxon>
        <taxon>Candidatus Muiribacteriia</taxon>
        <taxon>Candidatus Muiribacteriales</taxon>
        <taxon>Candidatus Muiribacteriaceae</taxon>
        <taxon>Candidatus Muiribacterium</taxon>
    </lineage>
</organism>
<feature type="transmembrane region" description="Helical" evidence="1">
    <location>
        <begin position="12"/>
        <end position="35"/>
    </location>
</feature>
<feature type="domain" description="ABC-type uncharacterised transport system" evidence="2">
    <location>
        <begin position="152"/>
        <end position="242"/>
    </location>
</feature>
<keyword evidence="1" id="KW-0812">Transmembrane</keyword>
<keyword evidence="1" id="KW-1133">Transmembrane helix</keyword>
<dbReference type="Pfam" id="PF09822">
    <property type="entry name" value="ABC_transp_aux"/>
    <property type="match status" value="1"/>
</dbReference>
<evidence type="ECO:0000313" key="5">
    <source>
        <dbReference type="Proteomes" id="UP000234857"/>
    </source>
</evidence>
<evidence type="ECO:0000259" key="2">
    <source>
        <dbReference type="Pfam" id="PF09822"/>
    </source>
</evidence>
<dbReference type="InterPro" id="IPR055396">
    <property type="entry name" value="DUF7088"/>
</dbReference>
<name>A0A2N5ZL51_MUIH1</name>
<dbReference type="Pfam" id="PF23357">
    <property type="entry name" value="DUF7088"/>
    <property type="match status" value="1"/>
</dbReference>
<comment type="caution">
    <text evidence="4">The sequence shown here is derived from an EMBL/GenBank/DDBJ whole genome shotgun (WGS) entry which is preliminary data.</text>
</comment>
<keyword evidence="1" id="KW-0472">Membrane</keyword>
<evidence type="ECO:0000259" key="3">
    <source>
        <dbReference type="Pfam" id="PF23357"/>
    </source>
</evidence>